<evidence type="ECO:0000313" key="2">
    <source>
        <dbReference type="EMBL" id="EEH64538.1"/>
    </source>
</evidence>
<feature type="transmembrane region" description="Helical" evidence="1">
    <location>
        <begin position="24"/>
        <end position="45"/>
    </location>
</feature>
<evidence type="ECO:0008006" key="4">
    <source>
        <dbReference type="Google" id="ProtNLM"/>
    </source>
</evidence>
<evidence type="ECO:0000313" key="3">
    <source>
        <dbReference type="Proteomes" id="UP000010301"/>
    </source>
</evidence>
<dbReference type="STRING" id="525245.HMPREF0044_0275"/>
<keyword evidence="3" id="KW-1185">Reference proteome</keyword>
<dbReference type="EMBL" id="ACFG01000004">
    <property type="protein sequence ID" value="EEH64538.1"/>
    <property type="molecule type" value="Genomic_DNA"/>
</dbReference>
<proteinExistence type="predicted"/>
<comment type="caution">
    <text evidence="2">The sequence shown here is derived from an EMBL/GenBank/DDBJ whole genome shotgun (WGS) entry which is preliminary data.</text>
</comment>
<organism evidence="2 3">
    <name type="scientific">Gleimia coleocanis DSM 15436</name>
    <dbReference type="NCBI Taxonomy" id="525245"/>
    <lineage>
        <taxon>Bacteria</taxon>
        <taxon>Bacillati</taxon>
        <taxon>Actinomycetota</taxon>
        <taxon>Actinomycetes</taxon>
        <taxon>Actinomycetales</taxon>
        <taxon>Actinomycetaceae</taxon>
        <taxon>Gleimia</taxon>
    </lineage>
</organism>
<name>C0VYN5_9ACTO</name>
<keyword evidence="1" id="KW-0812">Transmembrane</keyword>
<sequence>MNANELNLVRQEQEAGMVTAETALAFPALILVTSFLIGMLIVAGAKGSSCAVAFEAGRAIVVGEAYSSTAGYEVSVDALGNEKVRVTAVKQMMLVPVECQLVLKREAVGNE</sequence>
<keyword evidence="1" id="KW-0472">Membrane</keyword>
<reference evidence="2 3" key="1">
    <citation type="submission" date="2009-01" db="EMBL/GenBank/DDBJ databases">
        <authorList>
            <person name="Qin X."/>
            <person name="Bachman B."/>
            <person name="Battles P."/>
            <person name="Bell A."/>
            <person name="Bess C."/>
            <person name="Bickham C."/>
            <person name="Chaboub L."/>
            <person name="Chen D."/>
            <person name="Coyle M."/>
            <person name="Deiros D.R."/>
            <person name="Dinh H."/>
            <person name="Forbes L."/>
            <person name="Fowler G."/>
            <person name="Francisco L."/>
            <person name="Fu Q."/>
            <person name="Gubbala S."/>
            <person name="Hale W."/>
            <person name="Han Y."/>
            <person name="Hemphill L."/>
            <person name="Highlander S.K."/>
            <person name="Hirani K."/>
            <person name="Hogues M."/>
            <person name="Jackson L."/>
            <person name="Jakkamsetti A."/>
            <person name="Javaid M."/>
            <person name="Jiang H."/>
            <person name="Korchina V."/>
            <person name="Kovar C."/>
            <person name="Lara F."/>
            <person name="Lee S."/>
            <person name="Mata R."/>
            <person name="Mathew T."/>
            <person name="Moen C."/>
            <person name="Morales K."/>
            <person name="Munidasa M."/>
            <person name="Nazareth L."/>
            <person name="Ngo R."/>
            <person name="Nguyen L."/>
            <person name="Okwuonu G."/>
            <person name="Ongeri F."/>
            <person name="Patil S."/>
            <person name="Petrosino J."/>
            <person name="Pham C."/>
            <person name="Pham P."/>
            <person name="Pu L.-L."/>
            <person name="Puazo M."/>
            <person name="Raj R."/>
            <person name="Reid J."/>
            <person name="Rouhana J."/>
            <person name="Saada N."/>
            <person name="Shang Y."/>
            <person name="Simmons D."/>
            <person name="Thornton R."/>
            <person name="Warren J."/>
            <person name="Weissenberger G."/>
            <person name="Zhang J."/>
            <person name="Zhang L."/>
            <person name="Zhou C."/>
            <person name="Zhu D."/>
            <person name="Muzny D."/>
            <person name="Worley K."/>
            <person name="Gibbs R."/>
        </authorList>
    </citation>
    <scope>NUCLEOTIDE SEQUENCE [LARGE SCALE GENOMIC DNA]</scope>
    <source>
        <strain evidence="2 3">DSM 15436</strain>
    </source>
</reference>
<dbReference type="RefSeq" id="WP_006547272.1">
    <property type="nucleotide sequence ID" value="NZ_DS999545.1"/>
</dbReference>
<accession>C0VYN5</accession>
<dbReference type="Proteomes" id="UP000010301">
    <property type="component" value="Unassembled WGS sequence"/>
</dbReference>
<dbReference type="HOGENOM" id="CLU_2152884_0_0_11"/>
<keyword evidence="1" id="KW-1133">Transmembrane helix</keyword>
<gene>
    <name evidence="2" type="ORF">HMPREF0044_0275</name>
</gene>
<evidence type="ECO:0000256" key="1">
    <source>
        <dbReference type="SAM" id="Phobius"/>
    </source>
</evidence>
<protein>
    <recommendedName>
        <fullName evidence="4">TadE-like protein</fullName>
    </recommendedName>
</protein>
<dbReference type="AlphaFoldDB" id="C0VYN5"/>